<organism evidence="2 3">
    <name type="scientific">Crenobacter luteus</name>
    <dbReference type="NCBI Taxonomy" id="1452487"/>
    <lineage>
        <taxon>Bacteria</taxon>
        <taxon>Pseudomonadati</taxon>
        <taxon>Pseudomonadota</taxon>
        <taxon>Betaproteobacteria</taxon>
        <taxon>Neisseriales</taxon>
        <taxon>Neisseriaceae</taxon>
        <taxon>Crenobacter</taxon>
    </lineage>
</organism>
<keyword evidence="3" id="KW-1185">Reference proteome</keyword>
<evidence type="ECO:0000259" key="1">
    <source>
        <dbReference type="Pfam" id="PF13614"/>
    </source>
</evidence>
<name>A0A163CZZ5_9NEIS</name>
<dbReference type="FunFam" id="3.40.50.300:FF:000285">
    <property type="entry name" value="Sporulation initiation inhibitor Soj"/>
    <property type="match status" value="1"/>
</dbReference>
<accession>A0A163CZZ5</accession>
<sequence>MSARVMAVANQKGGVGKTTTVVNLAAGLAQLGRRVLIIDLDPQANATMGCGVDKHALGRSVYHVLIDECEVREALVRSETGGFDVLPANRDLAGADVELVEMMARETRLKMALAEVENDYDYILIDCPPALNLMTINGFVAADSVIIPMQCEYFALEGLAELSTTLRKIKKWLNPKIEIEGVLRTLFEPQRLLSVQVSEQLKKHYGDKVYDTVIPRNVRLAEAPSYGRPIFAYDKSSRGAKAYAALAAELVSRLEPAVQPQSDPV</sequence>
<comment type="caution">
    <text evidence="2">The sequence shown here is derived from an EMBL/GenBank/DDBJ whole genome shotgun (WGS) entry which is preliminary data.</text>
</comment>
<dbReference type="InterPro" id="IPR027417">
    <property type="entry name" value="P-loop_NTPase"/>
</dbReference>
<proteinExistence type="predicted"/>
<protein>
    <submittedName>
        <fullName evidence="2">Chromosome partitioning protein</fullName>
    </submittedName>
</protein>
<gene>
    <name evidence="2" type="ORF">AVW16_08505</name>
</gene>
<evidence type="ECO:0000313" key="3">
    <source>
        <dbReference type="Proteomes" id="UP000076625"/>
    </source>
</evidence>
<dbReference type="EMBL" id="LQQU01000013">
    <property type="protein sequence ID" value="KZE33567.1"/>
    <property type="molecule type" value="Genomic_DNA"/>
</dbReference>
<dbReference type="RefSeq" id="WP_066610981.1">
    <property type="nucleotide sequence ID" value="NZ_LQQU01000013.1"/>
</dbReference>
<dbReference type="STRING" id="1452487.AVW16_08505"/>
<dbReference type="InterPro" id="IPR025669">
    <property type="entry name" value="AAA_dom"/>
</dbReference>
<dbReference type="OrthoDB" id="9815116at2"/>
<dbReference type="PIRSF" id="PIRSF009320">
    <property type="entry name" value="Nuc_binding_HP_1000"/>
    <property type="match status" value="1"/>
</dbReference>
<evidence type="ECO:0000313" key="2">
    <source>
        <dbReference type="EMBL" id="KZE33567.1"/>
    </source>
</evidence>
<feature type="domain" description="AAA" evidence="1">
    <location>
        <begin position="4"/>
        <end position="179"/>
    </location>
</feature>
<dbReference type="InterPro" id="IPR050678">
    <property type="entry name" value="DNA_Partitioning_ATPase"/>
</dbReference>
<reference evidence="3" key="1">
    <citation type="submission" date="2016-01" db="EMBL/GenBank/DDBJ databases">
        <title>Draft genome of Chromobacterium sp. F49.</title>
        <authorList>
            <person name="Hong K.W."/>
        </authorList>
    </citation>
    <scope>NUCLEOTIDE SEQUENCE [LARGE SCALE GENOMIC DNA]</scope>
    <source>
        <strain evidence="3">CN10</strain>
    </source>
</reference>
<dbReference type="Proteomes" id="UP000076625">
    <property type="component" value="Unassembled WGS sequence"/>
</dbReference>
<dbReference type="CDD" id="cd02042">
    <property type="entry name" value="ParAB_family"/>
    <property type="match status" value="1"/>
</dbReference>
<dbReference type="Gene3D" id="3.40.50.300">
    <property type="entry name" value="P-loop containing nucleotide triphosphate hydrolases"/>
    <property type="match status" value="1"/>
</dbReference>
<dbReference type="PANTHER" id="PTHR13696:SF52">
    <property type="entry name" value="PARA FAMILY PROTEIN CT_582"/>
    <property type="match status" value="1"/>
</dbReference>
<dbReference type="SUPFAM" id="SSF52540">
    <property type="entry name" value="P-loop containing nucleoside triphosphate hydrolases"/>
    <property type="match status" value="1"/>
</dbReference>
<dbReference type="AlphaFoldDB" id="A0A163CZZ5"/>
<dbReference type="Pfam" id="PF13614">
    <property type="entry name" value="AAA_31"/>
    <property type="match status" value="1"/>
</dbReference>
<dbReference type="PANTHER" id="PTHR13696">
    <property type="entry name" value="P-LOOP CONTAINING NUCLEOSIDE TRIPHOSPHATE HYDROLASE"/>
    <property type="match status" value="1"/>
</dbReference>